<dbReference type="InterPro" id="IPR036259">
    <property type="entry name" value="MFS_trans_sf"/>
</dbReference>
<feature type="transmembrane region" description="Helical" evidence="8">
    <location>
        <begin position="503"/>
        <end position="521"/>
    </location>
</feature>
<feature type="transmembrane region" description="Helical" evidence="8">
    <location>
        <begin position="186"/>
        <end position="206"/>
    </location>
</feature>
<feature type="transmembrane region" description="Helical" evidence="8">
    <location>
        <begin position="30"/>
        <end position="50"/>
    </location>
</feature>
<dbReference type="Proteomes" id="UP001529369">
    <property type="component" value="Unassembled WGS sequence"/>
</dbReference>
<feature type="transmembrane region" description="Helical" evidence="8">
    <location>
        <begin position="70"/>
        <end position="90"/>
    </location>
</feature>
<feature type="domain" description="Major facilitator superfamily (MFS) profile" evidence="9">
    <location>
        <begin position="32"/>
        <end position="526"/>
    </location>
</feature>
<keyword evidence="4" id="KW-1003">Cell membrane</keyword>
<feature type="transmembrane region" description="Helical" evidence="8">
    <location>
        <begin position="287"/>
        <end position="311"/>
    </location>
</feature>
<dbReference type="CDD" id="cd17503">
    <property type="entry name" value="MFS_LmrB_MDR_like"/>
    <property type="match status" value="1"/>
</dbReference>
<name>A0ABT8AEM9_9PROT</name>
<gene>
    <name evidence="10" type="ORF">QWZ14_27790</name>
</gene>
<dbReference type="SUPFAM" id="SSF103473">
    <property type="entry name" value="MFS general substrate transporter"/>
    <property type="match status" value="1"/>
</dbReference>
<evidence type="ECO:0000256" key="3">
    <source>
        <dbReference type="ARBA" id="ARBA00022448"/>
    </source>
</evidence>
<keyword evidence="6 8" id="KW-1133">Transmembrane helix</keyword>
<dbReference type="Gene3D" id="1.20.1250.20">
    <property type="entry name" value="MFS general substrate transporter like domains"/>
    <property type="match status" value="1"/>
</dbReference>
<reference evidence="11" key="1">
    <citation type="journal article" date="2019" name="Int. J. Syst. Evol. Microbiol.">
        <title>The Global Catalogue of Microorganisms (GCM) 10K type strain sequencing project: providing services to taxonomists for standard genome sequencing and annotation.</title>
        <authorList>
            <consortium name="The Broad Institute Genomics Platform"/>
            <consortium name="The Broad Institute Genome Sequencing Center for Infectious Disease"/>
            <person name="Wu L."/>
            <person name="Ma J."/>
        </authorList>
    </citation>
    <scope>NUCLEOTIDE SEQUENCE [LARGE SCALE GENOMIC DNA]</scope>
    <source>
        <strain evidence="11">CECT 7131</strain>
    </source>
</reference>
<evidence type="ECO:0000256" key="1">
    <source>
        <dbReference type="ARBA" id="ARBA00004651"/>
    </source>
</evidence>
<feature type="transmembrane region" description="Helical" evidence="8">
    <location>
        <begin position="379"/>
        <end position="397"/>
    </location>
</feature>
<evidence type="ECO:0000256" key="2">
    <source>
        <dbReference type="ARBA" id="ARBA00008537"/>
    </source>
</evidence>
<dbReference type="EMBL" id="JAUFPN010000204">
    <property type="protein sequence ID" value="MDN3568200.1"/>
    <property type="molecule type" value="Genomic_DNA"/>
</dbReference>
<dbReference type="PANTHER" id="PTHR42718:SF9">
    <property type="entry name" value="MAJOR FACILITATOR SUPERFAMILY MULTIDRUG TRANSPORTER MFSC"/>
    <property type="match status" value="1"/>
</dbReference>
<feature type="transmembrane region" description="Helical" evidence="8">
    <location>
        <begin position="218"/>
        <end position="238"/>
    </location>
</feature>
<sequence>MSDAAAPALPPVPRRTLESLGARFGPSYRWLVTVAAMIGTIATILSSTIVNVALPDVMGAFGIGQDEAQLLSTGFLAAVTGTMLLNAWLVDSFGCRATYAGSVALFLVGSAVSGLAPNEGLLIAGRILQGASAGMLQPLAMQIIFQVFPPEKRGSAMGIYAVGIVLAPALGPTIGGLMVDNYGWRSVFFLAVPFSLIGLAMGLVFMPDRAGEGPRRRFDSLGFLLLILALAALLTGLSSGQQQGWGSKRVDMELGIALLAALGFLAWEWRCPAPLLNPRIFLHRGFAGAFAVALVYGACIFGTTYLLPLFVQTVQGYTATRAGLVLMPAGLILVAVFPIAGRLADRVPVWQPIAAGLLLFALSCWLLRGVHTDTPFWTLALWILVGRVGLGLAMPSMNAGALRALPPRFLGQGAGGINFARQFGGALGVNLLSIWLERHVELHAQALTATQDGGGAATLDYLRMVQGMLAQEGVPATELLAGSYEYLGRAVQAQAAMLGFRDGFLAVAVACLVAVLPALALRRGRSAESPAPGTPLRAGAG</sequence>
<feature type="transmembrane region" description="Helical" evidence="8">
    <location>
        <begin position="157"/>
        <end position="179"/>
    </location>
</feature>
<feature type="transmembrane region" description="Helical" evidence="8">
    <location>
        <begin position="349"/>
        <end position="367"/>
    </location>
</feature>
<protein>
    <submittedName>
        <fullName evidence="10">MDR family MFS transporter</fullName>
    </submittedName>
</protein>
<dbReference type="RefSeq" id="WP_290320302.1">
    <property type="nucleotide sequence ID" value="NZ_JAUFPN010000204.1"/>
</dbReference>
<evidence type="ECO:0000256" key="7">
    <source>
        <dbReference type="ARBA" id="ARBA00023136"/>
    </source>
</evidence>
<dbReference type="PROSITE" id="PS00217">
    <property type="entry name" value="SUGAR_TRANSPORT_2"/>
    <property type="match status" value="1"/>
</dbReference>
<dbReference type="PROSITE" id="PS50850">
    <property type="entry name" value="MFS"/>
    <property type="match status" value="1"/>
</dbReference>
<evidence type="ECO:0000256" key="6">
    <source>
        <dbReference type="ARBA" id="ARBA00022989"/>
    </source>
</evidence>
<evidence type="ECO:0000259" key="9">
    <source>
        <dbReference type="PROSITE" id="PS50850"/>
    </source>
</evidence>
<evidence type="ECO:0000256" key="8">
    <source>
        <dbReference type="SAM" id="Phobius"/>
    </source>
</evidence>
<dbReference type="InterPro" id="IPR005829">
    <property type="entry name" value="Sugar_transporter_CS"/>
</dbReference>
<dbReference type="InterPro" id="IPR004638">
    <property type="entry name" value="EmrB-like"/>
</dbReference>
<dbReference type="PRINTS" id="PR01036">
    <property type="entry name" value="TCRTETB"/>
</dbReference>
<evidence type="ECO:0000313" key="11">
    <source>
        <dbReference type="Proteomes" id="UP001529369"/>
    </source>
</evidence>
<evidence type="ECO:0000256" key="5">
    <source>
        <dbReference type="ARBA" id="ARBA00022692"/>
    </source>
</evidence>
<organism evidence="10 11">
    <name type="scientific">Paeniroseomonas aquatica</name>
    <dbReference type="NCBI Taxonomy" id="373043"/>
    <lineage>
        <taxon>Bacteria</taxon>
        <taxon>Pseudomonadati</taxon>
        <taxon>Pseudomonadota</taxon>
        <taxon>Alphaproteobacteria</taxon>
        <taxon>Acetobacterales</taxon>
        <taxon>Acetobacteraceae</taxon>
        <taxon>Paeniroseomonas</taxon>
    </lineage>
</organism>
<comment type="similarity">
    <text evidence="2">Belongs to the major facilitator superfamily. EmrB family.</text>
</comment>
<feature type="transmembrane region" description="Helical" evidence="8">
    <location>
        <begin position="97"/>
        <end position="116"/>
    </location>
</feature>
<comment type="subcellular location">
    <subcellularLocation>
        <location evidence="1">Cell membrane</location>
        <topology evidence="1">Multi-pass membrane protein</topology>
    </subcellularLocation>
</comment>
<accession>A0ABT8AEM9</accession>
<dbReference type="NCBIfam" id="TIGR00711">
    <property type="entry name" value="efflux_EmrB"/>
    <property type="match status" value="1"/>
</dbReference>
<feature type="transmembrane region" description="Helical" evidence="8">
    <location>
        <begin position="250"/>
        <end position="267"/>
    </location>
</feature>
<keyword evidence="5 8" id="KW-0812">Transmembrane</keyword>
<keyword evidence="11" id="KW-1185">Reference proteome</keyword>
<evidence type="ECO:0000313" key="10">
    <source>
        <dbReference type="EMBL" id="MDN3568200.1"/>
    </source>
</evidence>
<evidence type="ECO:0000256" key="4">
    <source>
        <dbReference type="ARBA" id="ARBA00022475"/>
    </source>
</evidence>
<comment type="caution">
    <text evidence="10">The sequence shown here is derived from an EMBL/GenBank/DDBJ whole genome shotgun (WGS) entry which is preliminary data.</text>
</comment>
<keyword evidence="3" id="KW-0813">Transport</keyword>
<dbReference type="InterPro" id="IPR011701">
    <property type="entry name" value="MFS"/>
</dbReference>
<dbReference type="InterPro" id="IPR020846">
    <property type="entry name" value="MFS_dom"/>
</dbReference>
<keyword evidence="7 8" id="KW-0472">Membrane</keyword>
<feature type="transmembrane region" description="Helical" evidence="8">
    <location>
        <begin position="323"/>
        <end position="343"/>
    </location>
</feature>
<dbReference type="Pfam" id="PF07690">
    <property type="entry name" value="MFS_1"/>
    <property type="match status" value="1"/>
</dbReference>
<proteinExistence type="inferred from homology"/>
<dbReference type="PANTHER" id="PTHR42718">
    <property type="entry name" value="MAJOR FACILITATOR SUPERFAMILY MULTIDRUG TRANSPORTER MFSC"/>
    <property type="match status" value="1"/>
</dbReference>
<dbReference type="Gene3D" id="1.20.1720.10">
    <property type="entry name" value="Multidrug resistance protein D"/>
    <property type="match status" value="1"/>
</dbReference>